<dbReference type="AlphaFoldDB" id="A0A6A5TTM7"/>
<evidence type="ECO:0000256" key="4">
    <source>
        <dbReference type="ARBA" id="ARBA00023010"/>
    </source>
</evidence>
<reference evidence="9" key="1">
    <citation type="journal article" date="2020" name="Stud. Mycol.">
        <title>101 Dothideomycetes genomes: a test case for predicting lifestyles and emergence of pathogens.</title>
        <authorList>
            <person name="Haridas S."/>
            <person name="Albert R."/>
            <person name="Binder M."/>
            <person name="Bloem J."/>
            <person name="Labutti K."/>
            <person name="Salamov A."/>
            <person name="Andreopoulos B."/>
            <person name="Baker S."/>
            <person name="Barry K."/>
            <person name="Bills G."/>
            <person name="Bluhm B."/>
            <person name="Cannon C."/>
            <person name="Castanera R."/>
            <person name="Culley D."/>
            <person name="Daum C."/>
            <person name="Ezra D."/>
            <person name="Gonzalez J."/>
            <person name="Henrissat B."/>
            <person name="Kuo A."/>
            <person name="Liang C."/>
            <person name="Lipzen A."/>
            <person name="Lutzoni F."/>
            <person name="Magnuson J."/>
            <person name="Mondo S."/>
            <person name="Nolan M."/>
            <person name="Ohm R."/>
            <person name="Pangilinan J."/>
            <person name="Park H.-J."/>
            <person name="Ramirez L."/>
            <person name="Alfaro M."/>
            <person name="Sun H."/>
            <person name="Tritt A."/>
            <person name="Yoshinaga Y."/>
            <person name="Zwiers L.-H."/>
            <person name="Turgeon B."/>
            <person name="Goodwin S."/>
            <person name="Spatafora J."/>
            <person name="Crous P."/>
            <person name="Grigoriev I."/>
        </authorList>
    </citation>
    <scope>NUCLEOTIDE SEQUENCE</scope>
    <source>
        <strain evidence="9">CBS 675.92</strain>
    </source>
</reference>
<sequence>MASFSYTRRSQPAPAQTHGSRNSFFTASRSAQVSAASDPLQPLRAMADRVGKEVEKFAERVDHWHTHGNEDAGAKFETTVKMVGKFRDLAKSSVDELRKQNDSENRGELDKSIQRRIQTMGPETSSGKSKQPGLFSQSVVSSVETSSTPASCSMQELRNWQAELATWELVSLIVEHYHPKPGTNVDGEKAARLAQVGGKSKYSPKSEIWDRFILADDTAREKKLVLKWLQQTARNTESDIESIVEQWKHVSGKDTNTWTSGWLDTRARIKQAKRMQGVGTPLSRDYQLKSNAVIHPLVTRLDPDAPMRQKRALEESDEYYENALWMVCYEMLRRGEPWEKISDWCKERNEAWRGVSLGVAYDSQPSDGPNMAGNDLGFLYRRICYAASRGARIPYEGAVYALLSGDVKKVKDASRSWDDHLYAYYNSLLLTRFDMAVQQDPTRVPSRMADSFPVDDAMALFTDWKTTNQEVIKLLMRDPATSAQAKSPLKVVQGALISQSVDELLYKVGVAIADLLQNDDRLNLLMLDPDSEEDFPKSKMTKAQRAVTAEDYHATLAKDHSALRILVHVYIIFARGLRTIKPDINNATQSAMNNVVTFYIEFLRLTKRLQLIPIYAAQLESFGAAHCMARVLLDIKNNDEQKRCMNLMEQYGIDYIGAINENFIQQLDATGFVDDKEHTVRPITRYKIVEAAPDQDAYLWPGVRIMHDLPGIEVSPKEEALIESLAWYNHVETDVENTFRDLYTALETFLLNGRVGAAVKLATEMSVEAISLIKTVAFCGYAFDFTVAGAEEQDQLQVSEIMNTSLRSSGNQSIRPSEIPTKEQHAQYVRELRKLSRKYFDLCQLVRAISLFQQWRAEEEKLIQLRTDHEQISMKRVKQLSTTIEALFEHIFYPIEDPVNDSNNRTLWSLYKVYIPEVTIAYLSVLQSGAFFIHRETITKAMDLATVIADSESRWLQKAFLETGRMTELITVLAEVSKAMLRLDEHGDGKAVKKQKRGSKGETLRIWNLKAVN</sequence>
<dbReference type="GO" id="GO:0031965">
    <property type="term" value="C:nuclear membrane"/>
    <property type="evidence" value="ECO:0007669"/>
    <property type="project" value="UniProtKB-SubCell"/>
</dbReference>
<evidence type="ECO:0000256" key="8">
    <source>
        <dbReference type="SAM" id="MobiDB-lite"/>
    </source>
</evidence>
<keyword evidence="3" id="KW-0653">Protein transport</keyword>
<dbReference type="Gene3D" id="1.20.190.50">
    <property type="match status" value="1"/>
</dbReference>
<comment type="subunit">
    <text evidence="7">Part of the nuclear pore complex (NPC).</text>
</comment>
<evidence type="ECO:0000256" key="7">
    <source>
        <dbReference type="RuleBase" id="RU365072"/>
    </source>
</evidence>
<evidence type="ECO:0000313" key="10">
    <source>
        <dbReference type="Proteomes" id="UP000800035"/>
    </source>
</evidence>
<evidence type="ECO:0000256" key="5">
    <source>
        <dbReference type="ARBA" id="ARBA00023132"/>
    </source>
</evidence>
<proteinExistence type="inferred from homology"/>
<dbReference type="GO" id="GO:0031080">
    <property type="term" value="C:nuclear pore outer ring"/>
    <property type="evidence" value="ECO:0007669"/>
    <property type="project" value="TreeGrafter"/>
</dbReference>
<evidence type="ECO:0000256" key="6">
    <source>
        <dbReference type="ARBA" id="ARBA00023242"/>
    </source>
</evidence>
<keyword evidence="10" id="KW-1185">Reference proteome</keyword>
<comment type="similarity">
    <text evidence="7">Belongs to the nucleoporin Nup84/Nup107 family.</text>
</comment>
<dbReference type="PANTHER" id="PTHR13003:SF2">
    <property type="entry name" value="NUCLEAR PORE COMPLEX PROTEIN NUP107"/>
    <property type="match status" value="1"/>
</dbReference>
<keyword evidence="6 7" id="KW-0539">Nucleus</keyword>
<dbReference type="EMBL" id="ML976993">
    <property type="protein sequence ID" value="KAF1955778.1"/>
    <property type="molecule type" value="Genomic_DNA"/>
</dbReference>
<dbReference type="GO" id="GO:0006606">
    <property type="term" value="P:protein import into nucleus"/>
    <property type="evidence" value="ECO:0007669"/>
    <property type="project" value="TreeGrafter"/>
</dbReference>
<dbReference type="GO" id="GO:0006406">
    <property type="term" value="P:mRNA export from nucleus"/>
    <property type="evidence" value="ECO:0007669"/>
    <property type="project" value="TreeGrafter"/>
</dbReference>
<feature type="region of interest" description="Disordered" evidence="8">
    <location>
        <begin position="1"/>
        <end position="39"/>
    </location>
</feature>
<protein>
    <recommendedName>
        <fullName evidence="7">Nuclear pore complex protein</fullName>
    </recommendedName>
</protein>
<keyword evidence="4 7" id="KW-0811">Translocation</keyword>
<evidence type="ECO:0000256" key="1">
    <source>
        <dbReference type="ARBA" id="ARBA00022448"/>
    </source>
</evidence>
<evidence type="ECO:0000256" key="3">
    <source>
        <dbReference type="ARBA" id="ARBA00022927"/>
    </source>
</evidence>
<dbReference type="InterPro" id="IPR007252">
    <property type="entry name" value="Nup84/Nup107"/>
</dbReference>
<keyword evidence="7" id="KW-0472">Membrane</keyword>
<comment type="subcellular location">
    <subcellularLocation>
        <location evidence="7">Nucleus</location>
        <location evidence="7">Nuclear pore complex</location>
    </subcellularLocation>
    <subcellularLocation>
        <location evidence="7">Nucleus membrane</location>
    </subcellularLocation>
</comment>
<dbReference type="Pfam" id="PF04121">
    <property type="entry name" value="Nup84_Nup100"/>
    <property type="match status" value="1"/>
</dbReference>
<dbReference type="PANTHER" id="PTHR13003">
    <property type="entry name" value="NUP107-RELATED"/>
    <property type="match status" value="1"/>
</dbReference>
<accession>A0A6A5TTM7</accession>
<dbReference type="GO" id="GO:0000973">
    <property type="term" value="P:post-transcriptional tethering of RNA polymerase II gene DNA at nuclear periphery"/>
    <property type="evidence" value="ECO:0007669"/>
    <property type="project" value="TreeGrafter"/>
</dbReference>
<name>A0A6A5TTM7_9PLEO</name>
<dbReference type="Gene3D" id="1.10.3450.20">
    <property type="match status" value="1"/>
</dbReference>
<feature type="region of interest" description="Disordered" evidence="8">
    <location>
        <begin position="94"/>
        <end position="113"/>
    </location>
</feature>
<evidence type="ECO:0000313" key="9">
    <source>
        <dbReference type="EMBL" id="KAF1955778.1"/>
    </source>
</evidence>
<feature type="compositionally biased region" description="Polar residues" evidence="8">
    <location>
        <begin position="119"/>
        <end position="129"/>
    </location>
</feature>
<organism evidence="9 10">
    <name type="scientific">Byssothecium circinans</name>
    <dbReference type="NCBI Taxonomy" id="147558"/>
    <lineage>
        <taxon>Eukaryota</taxon>
        <taxon>Fungi</taxon>
        <taxon>Dikarya</taxon>
        <taxon>Ascomycota</taxon>
        <taxon>Pezizomycotina</taxon>
        <taxon>Dothideomycetes</taxon>
        <taxon>Pleosporomycetidae</taxon>
        <taxon>Pleosporales</taxon>
        <taxon>Massarineae</taxon>
        <taxon>Massarinaceae</taxon>
        <taxon>Byssothecium</taxon>
    </lineage>
</organism>
<feature type="compositionally biased region" description="Polar residues" evidence="8">
    <location>
        <begin position="1"/>
        <end position="35"/>
    </location>
</feature>
<keyword evidence="5 7" id="KW-0906">Nuclear pore complex</keyword>
<feature type="region of interest" description="Disordered" evidence="8">
    <location>
        <begin position="119"/>
        <end position="142"/>
    </location>
</feature>
<dbReference type="OrthoDB" id="3098at2759"/>
<evidence type="ECO:0000256" key="2">
    <source>
        <dbReference type="ARBA" id="ARBA00022816"/>
    </source>
</evidence>
<gene>
    <name evidence="9" type="ORF">CC80DRAFT_492745</name>
</gene>
<dbReference type="GO" id="GO:0017056">
    <property type="term" value="F:structural constituent of nuclear pore"/>
    <property type="evidence" value="ECO:0007669"/>
    <property type="project" value="UniProtKB-UniRule"/>
</dbReference>
<keyword evidence="2" id="KW-0509">mRNA transport</keyword>
<dbReference type="Proteomes" id="UP000800035">
    <property type="component" value="Unassembled WGS sequence"/>
</dbReference>
<comment type="function">
    <text evidence="7">Functions as a component of the nuclear pore complex (NPC).</text>
</comment>
<keyword evidence="1 7" id="KW-0813">Transport</keyword>